<evidence type="ECO:0000256" key="4">
    <source>
        <dbReference type="ARBA" id="ARBA00022448"/>
    </source>
</evidence>
<evidence type="ECO:0000256" key="12">
    <source>
        <dbReference type="ARBA" id="ARBA00023285"/>
    </source>
</evidence>
<dbReference type="GO" id="GO:0010045">
    <property type="term" value="P:response to nickel cation"/>
    <property type="evidence" value="ECO:0007669"/>
    <property type="project" value="TreeGrafter"/>
</dbReference>
<evidence type="ECO:0000256" key="9">
    <source>
        <dbReference type="ARBA" id="ARBA00023065"/>
    </source>
</evidence>
<dbReference type="EMBL" id="JACHGR010000009">
    <property type="protein sequence ID" value="MBB6056738.1"/>
    <property type="molecule type" value="Genomic_DNA"/>
</dbReference>
<keyword evidence="11 13" id="KW-0472">Membrane</keyword>
<evidence type="ECO:0000256" key="10">
    <source>
        <dbReference type="ARBA" id="ARBA00023112"/>
    </source>
</evidence>
<evidence type="ECO:0000256" key="13">
    <source>
        <dbReference type="RuleBase" id="RU362101"/>
    </source>
</evidence>
<comment type="subcellular location">
    <subcellularLocation>
        <location evidence="2 13">Cell membrane</location>
        <topology evidence="2 13">Multi-pass membrane protein</topology>
    </subcellularLocation>
</comment>
<keyword evidence="5" id="KW-1003">Cell membrane</keyword>
<keyword evidence="8 13" id="KW-1133">Transmembrane helix</keyword>
<keyword evidence="15" id="KW-1185">Reference proteome</keyword>
<comment type="caution">
    <text evidence="14">The sequence shown here is derived from an EMBL/GenBank/DDBJ whole genome shotgun (WGS) entry which is preliminary data.</text>
</comment>
<dbReference type="RefSeq" id="WP_188027452.1">
    <property type="nucleotide sequence ID" value="NZ_JACHGR010000009.1"/>
</dbReference>
<feature type="transmembrane region" description="Helical" evidence="13">
    <location>
        <begin position="307"/>
        <end position="331"/>
    </location>
</feature>
<evidence type="ECO:0000256" key="1">
    <source>
        <dbReference type="ARBA" id="ARBA00002510"/>
    </source>
</evidence>
<evidence type="ECO:0000256" key="6">
    <source>
        <dbReference type="ARBA" id="ARBA00022596"/>
    </source>
</evidence>
<keyword evidence="7 13" id="KW-0812">Transmembrane</keyword>
<evidence type="ECO:0000256" key="7">
    <source>
        <dbReference type="ARBA" id="ARBA00022692"/>
    </source>
</evidence>
<proteinExistence type="inferred from homology"/>
<name>A0A841GC48_9GAMM</name>
<dbReference type="GO" id="GO:0015099">
    <property type="term" value="F:nickel cation transmembrane transporter activity"/>
    <property type="evidence" value="ECO:0007669"/>
    <property type="project" value="UniProtKB-UniRule"/>
</dbReference>
<reference evidence="14 15" key="1">
    <citation type="submission" date="2020-08" db="EMBL/GenBank/DDBJ databases">
        <title>Genomic Encyclopedia of Type Strains, Phase IV (KMG-IV): sequencing the most valuable type-strain genomes for metagenomic binning, comparative biology and taxonomic classification.</title>
        <authorList>
            <person name="Goeker M."/>
        </authorList>
    </citation>
    <scope>NUCLEOTIDE SEQUENCE [LARGE SCALE GENOMIC DNA]</scope>
    <source>
        <strain evidence="14 15">DSM 22975</strain>
    </source>
</reference>
<dbReference type="Proteomes" id="UP000585721">
    <property type="component" value="Unassembled WGS sequence"/>
</dbReference>
<organism evidence="14 15">
    <name type="scientific">Tolumonas osonensis</name>
    <dbReference type="NCBI Taxonomy" id="675874"/>
    <lineage>
        <taxon>Bacteria</taxon>
        <taxon>Pseudomonadati</taxon>
        <taxon>Pseudomonadota</taxon>
        <taxon>Gammaproteobacteria</taxon>
        <taxon>Aeromonadales</taxon>
        <taxon>Aeromonadaceae</taxon>
        <taxon>Tolumonas</taxon>
    </lineage>
</organism>
<dbReference type="GO" id="GO:0006824">
    <property type="term" value="P:cobalt ion transport"/>
    <property type="evidence" value="ECO:0007669"/>
    <property type="project" value="UniProtKB-KW"/>
</dbReference>
<evidence type="ECO:0000256" key="8">
    <source>
        <dbReference type="ARBA" id="ARBA00022989"/>
    </source>
</evidence>
<keyword evidence="10" id="KW-0921">Nickel transport</keyword>
<dbReference type="Pfam" id="PF03824">
    <property type="entry name" value="NicO"/>
    <property type="match status" value="1"/>
</dbReference>
<dbReference type="GO" id="GO:0046583">
    <property type="term" value="F:monoatomic cation efflux transmembrane transporter activity"/>
    <property type="evidence" value="ECO:0007669"/>
    <property type="project" value="TreeGrafter"/>
</dbReference>
<evidence type="ECO:0000256" key="5">
    <source>
        <dbReference type="ARBA" id="ARBA00022475"/>
    </source>
</evidence>
<dbReference type="InterPro" id="IPR051224">
    <property type="entry name" value="NiCoT_RcnA"/>
</dbReference>
<comment type="function">
    <text evidence="1">Efflux system for nickel and cobalt.</text>
</comment>
<keyword evidence="9" id="KW-0406">Ion transport</keyword>
<dbReference type="AlphaFoldDB" id="A0A841GC48"/>
<feature type="transmembrane region" description="Helical" evidence="13">
    <location>
        <begin position="263"/>
        <end position="287"/>
    </location>
</feature>
<protein>
    <recommendedName>
        <fullName evidence="13">Nickel/cobalt efflux system</fullName>
    </recommendedName>
</protein>
<evidence type="ECO:0000256" key="3">
    <source>
        <dbReference type="ARBA" id="ARBA00022426"/>
    </source>
</evidence>
<sequence>MSGIKKTQPDRMHFMLLLAGFFTLCTILTLALLHWQWLSWQILQWQGQLHRQMAVLLRAALTPSLETKLLLLGLCFLYGVFHAAGPGHGKAVLTTYLATHNSQLKRAMWLSLGAALMQALVAILLMTLVTALLGWTQIRAQQFGQQLDKFSFWLIVLLGIALSLRAVYRLWLLRKSRQLLSPIRVQRLHPIRHSLTVGVRATHAPATREISPCDCGHTHTPDLQQLNQAQDWRSQLAIMLTMGIRPCTGALLILVLAKSLGLFTLGIAAILLMALGTAGTVCLLAWFSHSMRHLALRLLSHRASDAWLGYSLEMVSLLGGILLILMGYGMAQAVSVQVSPFFRPG</sequence>
<feature type="transmembrane region" description="Helical" evidence="13">
    <location>
        <begin position="236"/>
        <end position="257"/>
    </location>
</feature>
<dbReference type="InterPro" id="IPR011541">
    <property type="entry name" value="Ni/Co_transpt_high_affinity"/>
</dbReference>
<evidence type="ECO:0000256" key="2">
    <source>
        <dbReference type="ARBA" id="ARBA00004651"/>
    </source>
</evidence>
<evidence type="ECO:0000256" key="11">
    <source>
        <dbReference type="ARBA" id="ARBA00023136"/>
    </source>
</evidence>
<dbReference type="GO" id="GO:0032025">
    <property type="term" value="P:response to cobalt ion"/>
    <property type="evidence" value="ECO:0007669"/>
    <property type="project" value="TreeGrafter"/>
</dbReference>
<feature type="transmembrane region" description="Helical" evidence="13">
    <location>
        <begin position="108"/>
        <end position="138"/>
    </location>
</feature>
<feature type="transmembrane region" description="Helical" evidence="13">
    <location>
        <begin position="12"/>
        <end position="35"/>
    </location>
</feature>
<keyword evidence="4 13" id="KW-0813">Transport</keyword>
<dbReference type="GO" id="GO:0005886">
    <property type="term" value="C:plasma membrane"/>
    <property type="evidence" value="ECO:0007669"/>
    <property type="project" value="UniProtKB-SubCell"/>
</dbReference>
<evidence type="ECO:0000313" key="15">
    <source>
        <dbReference type="Proteomes" id="UP000585721"/>
    </source>
</evidence>
<feature type="transmembrane region" description="Helical" evidence="13">
    <location>
        <begin position="150"/>
        <end position="168"/>
    </location>
</feature>
<keyword evidence="6" id="KW-0533">Nickel</keyword>
<gene>
    <name evidence="14" type="ORF">HNR75_002677</name>
</gene>
<comment type="similarity">
    <text evidence="13">Belongs to the NiCoT transporter (TC 2.A.52) family.</text>
</comment>
<keyword evidence="3" id="KW-0171">Cobalt transport</keyword>
<evidence type="ECO:0000313" key="14">
    <source>
        <dbReference type="EMBL" id="MBB6056738.1"/>
    </source>
</evidence>
<dbReference type="PANTHER" id="PTHR40659">
    <property type="entry name" value="NICKEL/COBALT EFFLUX SYSTEM RCNA"/>
    <property type="match status" value="1"/>
</dbReference>
<keyword evidence="12" id="KW-0170">Cobalt</keyword>
<feature type="transmembrane region" description="Helical" evidence="13">
    <location>
        <begin position="69"/>
        <end position="87"/>
    </location>
</feature>
<accession>A0A841GC48</accession>
<dbReference type="PANTHER" id="PTHR40659:SF1">
    <property type="entry name" value="NICKEL_COBALT EFFLUX SYSTEM RCNA"/>
    <property type="match status" value="1"/>
</dbReference>